<keyword evidence="3" id="KW-1185">Reference proteome</keyword>
<gene>
    <name evidence="2" type="ORF">ANE_LOCUS15432</name>
</gene>
<evidence type="ECO:0008006" key="4">
    <source>
        <dbReference type="Google" id="ProtNLM"/>
    </source>
</evidence>
<dbReference type="Proteomes" id="UP000489600">
    <property type="component" value="Unassembled WGS sequence"/>
</dbReference>
<evidence type="ECO:0000256" key="1">
    <source>
        <dbReference type="SAM" id="MobiDB-lite"/>
    </source>
</evidence>
<evidence type="ECO:0000313" key="3">
    <source>
        <dbReference type="Proteomes" id="UP000489600"/>
    </source>
</evidence>
<feature type="region of interest" description="Disordered" evidence="1">
    <location>
        <begin position="1"/>
        <end position="34"/>
    </location>
</feature>
<protein>
    <recommendedName>
        <fullName evidence="4">BED-type domain-containing protein</fullName>
    </recommendedName>
</protein>
<organism evidence="2 3">
    <name type="scientific">Arabis nemorensis</name>
    <dbReference type="NCBI Taxonomy" id="586526"/>
    <lineage>
        <taxon>Eukaryota</taxon>
        <taxon>Viridiplantae</taxon>
        <taxon>Streptophyta</taxon>
        <taxon>Embryophyta</taxon>
        <taxon>Tracheophyta</taxon>
        <taxon>Spermatophyta</taxon>
        <taxon>Magnoliopsida</taxon>
        <taxon>eudicotyledons</taxon>
        <taxon>Gunneridae</taxon>
        <taxon>Pentapetalae</taxon>
        <taxon>rosids</taxon>
        <taxon>malvids</taxon>
        <taxon>Brassicales</taxon>
        <taxon>Brassicaceae</taxon>
        <taxon>Arabideae</taxon>
        <taxon>Arabis</taxon>
    </lineage>
</organism>
<comment type="caution">
    <text evidence="2">The sequence shown here is derived from an EMBL/GenBank/DDBJ whole genome shotgun (WGS) entry which is preliminary data.</text>
</comment>
<evidence type="ECO:0000313" key="2">
    <source>
        <dbReference type="EMBL" id="VVB04988.1"/>
    </source>
</evidence>
<dbReference type="AlphaFoldDB" id="A0A565BUE3"/>
<accession>A0A565BUE3</accession>
<reference evidence="2" key="1">
    <citation type="submission" date="2019-07" db="EMBL/GenBank/DDBJ databases">
        <authorList>
            <person name="Dittberner H."/>
        </authorList>
    </citation>
    <scope>NUCLEOTIDE SEQUENCE [LARGE SCALE GENOMIC DNA]</scope>
</reference>
<dbReference type="EMBL" id="CABITT030000005">
    <property type="protein sequence ID" value="VVB04988.1"/>
    <property type="molecule type" value="Genomic_DNA"/>
</dbReference>
<sequence>MEKNDRKNALSPNASSTKQRKSSQSSIRRHQKQDLTWKYVSESTDSRGKKVIACDFCENEEKTKDKMVVDLEMEDYEVIDGQSSHQSCTSLSRKRKVSMYISSNIHILL</sequence>
<name>A0A565BUE3_9BRAS</name>
<proteinExistence type="predicted"/>